<name>A0AAF3EJ90_9BILA</name>
<sequence length="78" mass="8726">MSDHNKPSLYSSWKDPYDRFLRYKEFDIMLKDINEEALKEIGAAEGIEHLSAGTFTTPAKCVGESLLPDGNPGPKQLL</sequence>
<organism evidence="1 2">
    <name type="scientific">Mesorhabditis belari</name>
    <dbReference type="NCBI Taxonomy" id="2138241"/>
    <lineage>
        <taxon>Eukaryota</taxon>
        <taxon>Metazoa</taxon>
        <taxon>Ecdysozoa</taxon>
        <taxon>Nematoda</taxon>
        <taxon>Chromadorea</taxon>
        <taxon>Rhabditida</taxon>
        <taxon>Rhabditina</taxon>
        <taxon>Rhabditomorpha</taxon>
        <taxon>Rhabditoidea</taxon>
        <taxon>Rhabditidae</taxon>
        <taxon>Mesorhabditinae</taxon>
        <taxon>Mesorhabditis</taxon>
    </lineage>
</organism>
<keyword evidence="1" id="KW-1185">Reference proteome</keyword>
<accession>A0AAF3EJ90</accession>
<dbReference type="WBParaSite" id="MBELARI_LOCUS13848">
    <property type="protein sequence ID" value="MBELARI_LOCUS13848"/>
    <property type="gene ID" value="MBELARI_LOCUS13848"/>
</dbReference>
<reference evidence="2" key="1">
    <citation type="submission" date="2024-02" db="UniProtKB">
        <authorList>
            <consortium name="WormBaseParasite"/>
        </authorList>
    </citation>
    <scope>IDENTIFICATION</scope>
</reference>
<dbReference type="AlphaFoldDB" id="A0AAF3EJ90"/>
<protein>
    <submittedName>
        <fullName evidence="2">Uncharacterized protein</fullName>
    </submittedName>
</protein>
<proteinExistence type="predicted"/>
<dbReference type="Proteomes" id="UP000887575">
    <property type="component" value="Unassembled WGS sequence"/>
</dbReference>
<evidence type="ECO:0000313" key="1">
    <source>
        <dbReference type="Proteomes" id="UP000887575"/>
    </source>
</evidence>
<evidence type="ECO:0000313" key="2">
    <source>
        <dbReference type="WBParaSite" id="MBELARI_LOCUS13848"/>
    </source>
</evidence>